<dbReference type="EMBL" id="JABCUS010000017">
    <property type="protein sequence ID" value="NMX03920.1"/>
    <property type="molecule type" value="Genomic_DNA"/>
</dbReference>
<evidence type="ECO:0000256" key="1">
    <source>
        <dbReference type="SAM" id="Phobius"/>
    </source>
</evidence>
<proteinExistence type="predicted"/>
<feature type="transmembrane region" description="Helical" evidence="1">
    <location>
        <begin position="6"/>
        <end position="25"/>
    </location>
</feature>
<comment type="caution">
    <text evidence="2">The sequence shown here is derived from an EMBL/GenBank/DDBJ whole genome shotgun (WGS) entry which is preliminary data.</text>
</comment>
<reference evidence="2 3" key="1">
    <citation type="submission" date="2020-04" db="EMBL/GenBank/DDBJ databases">
        <title>Antimicrobial susceptibility and clonality of vaginal-derived multi-drug resistant Mobiluncus isolates in China.</title>
        <authorList>
            <person name="Zhang X."/>
        </authorList>
    </citation>
    <scope>NUCLEOTIDE SEQUENCE [LARGE SCALE GENOMIC DNA]</scope>
    <source>
        <strain evidence="2 3">12</strain>
    </source>
</reference>
<dbReference type="Pfam" id="PF02325">
    <property type="entry name" value="CCB3_YggT"/>
    <property type="match status" value="1"/>
</dbReference>
<dbReference type="AlphaFoldDB" id="A0A7Y0UUD9"/>
<protein>
    <submittedName>
        <fullName evidence="2">YggT family protein</fullName>
    </submittedName>
</protein>
<keyword evidence="1" id="KW-0472">Membrane</keyword>
<evidence type="ECO:0000313" key="3">
    <source>
        <dbReference type="Proteomes" id="UP000575397"/>
    </source>
</evidence>
<dbReference type="RefSeq" id="WP_169762960.1">
    <property type="nucleotide sequence ID" value="NZ_JABCUS010000017.1"/>
</dbReference>
<sequence length="100" mass="11522">MQIIGLVIYYAISLYLAILMVRVVLDWISFLARDWRPRGVVLVLANIVYSLTDPPVRFFGRLIPPLRFGGIGLDMGFLVFFLVLVVTQRLVAWFFLYILA</sequence>
<evidence type="ECO:0000313" key="2">
    <source>
        <dbReference type="EMBL" id="NMX03920.1"/>
    </source>
</evidence>
<keyword evidence="1" id="KW-1133">Transmembrane helix</keyword>
<keyword evidence="1" id="KW-0812">Transmembrane</keyword>
<dbReference type="Proteomes" id="UP000575397">
    <property type="component" value="Unassembled WGS sequence"/>
</dbReference>
<name>A0A7Y0UUD9_9ACTO</name>
<dbReference type="InterPro" id="IPR003425">
    <property type="entry name" value="CCB3/YggT"/>
</dbReference>
<organism evidence="2 3">
    <name type="scientific">Mobiluncus mulieris</name>
    <dbReference type="NCBI Taxonomy" id="2052"/>
    <lineage>
        <taxon>Bacteria</taxon>
        <taxon>Bacillati</taxon>
        <taxon>Actinomycetota</taxon>
        <taxon>Actinomycetes</taxon>
        <taxon>Actinomycetales</taxon>
        <taxon>Actinomycetaceae</taxon>
        <taxon>Mobiluncus</taxon>
    </lineage>
</organism>
<gene>
    <name evidence="2" type="ORF">HHJ77_08260</name>
</gene>
<feature type="transmembrane region" description="Helical" evidence="1">
    <location>
        <begin position="76"/>
        <end position="99"/>
    </location>
</feature>
<accession>A0A7Y0UUD9</accession>
<dbReference type="GO" id="GO:0016020">
    <property type="term" value="C:membrane"/>
    <property type="evidence" value="ECO:0007669"/>
    <property type="project" value="InterPro"/>
</dbReference>